<proteinExistence type="inferred from homology"/>
<evidence type="ECO:0000313" key="8">
    <source>
        <dbReference type="EMBL" id="MCY6372323.1"/>
    </source>
</evidence>
<feature type="site" description="Important for catalytic activity" evidence="7">
    <location>
        <position position="222"/>
    </location>
</feature>
<evidence type="ECO:0000256" key="1">
    <source>
        <dbReference type="ARBA" id="ARBA00022475"/>
    </source>
</evidence>
<dbReference type="Proteomes" id="UP001079657">
    <property type="component" value="Unassembled WGS sequence"/>
</dbReference>
<comment type="catalytic activity">
    <reaction evidence="7">
        <text>a peptidoglycan chain = a peptidoglycan chain with N-acetyl-1,6-anhydromuramyl-[peptide] at the reducing end + a peptidoglycan chain with N-acetylglucosamine at the non-reducing end.</text>
        <dbReference type="EC" id="4.2.2.29"/>
    </reaction>
</comment>
<evidence type="ECO:0000256" key="2">
    <source>
        <dbReference type="ARBA" id="ARBA00022692"/>
    </source>
</evidence>
<dbReference type="CDD" id="cd08010">
    <property type="entry name" value="MltG_like"/>
    <property type="match status" value="1"/>
</dbReference>
<comment type="similarity">
    <text evidence="7">Belongs to the transglycosylase MltG family.</text>
</comment>
<dbReference type="Gene3D" id="3.30.1490.480">
    <property type="entry name" value="Endolytic murein transglycosylase"/>
    <property type="match status" value="2"/>
</dbReference>
<keyword evidence="4 7" id="KW-0472">Membrane</keyword>
<evidence type="ECO:0000256" key="4">
    <source>
        <dbReference type="ARBA" id="ARBA00023136"/>
    </source>
</evidence>
<dbReference type="HAMAP" id="MF_02065">
    <property type="entry name" value="MltG"/>
    <property type="match status" value="1"/>
</dbReference>
<reference evidence="8" key="1">
    <citation type="submission" date="2022-12" db="EMBL/GenBank/DDBJ databases">
        <authorList>
            <person name="Wang J."/>
        </authorList>
    </citation>
    <scope>NUCLEOTIDE SEQUENCE</scope>
    <source>
        <strain evidence="8">HY-42-06</strain>
    </source>
</reference>
<comment type="function">
    <text evidence="7">Functions as a peptidoglycan terminase that cleaves nascent peptidoglycan strands endolytically to terminate their elongation.</text>
</comment>
<evidence type="ECO:0000313" key="9">
    <source>
        <dbReference type="Proteomes" id="UP001079657"/>
    </source>
</evidence>
<keyword evidence="6 7" id="KW-0961">Cell wall biogenesis/degradation</keyword>
<accession>A0ABT4CTC2</accession>
<comment type="caution">
    <text evidence="8">The sequence shown here is derived from an EMBL/GenBank/DDBJ whole genome shotgun (WGS) entry which is preliminary data.</text>
</comment>
<protein>
    <recommendedName>
        <fullName evidence="7">Endolytic murein transglycosylase</fullName>
        <ecNumber evidence="7">4.2.2.29</ecNumber>
    </recommendedName>
    <alternativeName>
        <fullName evidence="7">Peptidoglycan lytic transglycosylase</fullName>
    </alternativeName>
    <alternativeName>
        <fullName evidence="7">Peptidoglycan polymerization terminase</fullName>
    </alternativeName>
</protein>
<evidence type="ECO:0000256" key="3">
    <source>
        <dbReference type="ARBA" id="ARBA00022989"/>
    </source>
</evidence>
<keyword evidence="1 7" id="KW-1003">Cell membrane</keyword>
<keyword evidence="5 7" id="KW-0456">Lyase</keyword>
<dbReference type="RefSeq" id="WP_268051289.1">
    <property type="nucleotide sequence ID" value="NZ_JAPQES010000007.1"/>
</dbReference>
<name>A0ABT4CTC2_9CLOT</name>
<dbReference type="EMBL" id="JAPQES010000007">
    <property type="protein sequence ID" value="MCY6372323.1"/>
    <property type="molecule type" value="Genomic_DNA"/>
</dbReference>
<evidence type="ECO:0000256" key="5">
    <source>
        <dbReference type="ARBA" id="ARBA00023239"/>
    </source>
</evidence>
<keyword evidence="3 7" id="KW-1133">Transmembrane helix</keyword>
<gene>
    <name evidence="7 8" type="primary">mltG</name>
    <name evidence="8" type="ORF">OXH55_16960</name>
</gene>
<keyword evidence="2 7" id="KW-0812">Transmembrane</keyword>
<dbReference type="PANTHER" id="PTHR30518">
    <property type="entry name" value="ENDOLYTIC MUREIN TRANSGLYCOSYLASE"/>
    <property type="match status" value="1"/>
</dbReference>
<evidence type="ECO:0000256" key="6">
    <source>
        <dbReference type="ARBA" id="ARBA00023316"/>
    </source>
</evidence>
<dbReference type="PANTHER" id="PTHR30518:SF2">
    <property type="entry name" value="ENDOLYTIC MUREIN TRANSGLYCOSYLASE"/>
    <property type="match status" value="1"/>
</dbReference>
<keyword evidence="9" id="KW-1185">Reference proteome</keyword>
<feature type="transmembrane region" description="Helical" evidence="7">
    <location>
        <begin position="6"/>
        <end position="26"/>
    </location>
</feature>
<comment type="subcellular location">
    <subcellularLocation>
        <location evidence="7">Cell membrane</location>
        <topology evidence="7">Single-pass membrane protein</topology>
    </subcellularLocation>
</comment>
<dbReference type="EC" id="4.2.2.29" evidence="7"/>
<dbReference type="Pfam" id="PF02618">
    <property type="entry name" value="YceG"/>
    <property type="match status" value="1"/>
</dbReference>
<dbReference type="InterPro" id="IPR003770">
    <property type="entry name" value="MLTG-like"/>
</dbReference>
<evidence type="ECO:0000256" key="7">
    <source>
        <dbReference type="HAMAP-Rule" id="MF_02065"/>
    </source>
</evidence>
<sequence>MKNKKVFAVAVIVVLSVIGLISFKFLNNIKHPFNAKTGKIPVFVHKGDSLFNVISDLNTKGVIKNEYLIKFYIKNKELDTNIKPGKYLISNDVSIKEFVEILNEGKMEKNSMRITIPEGYDIERIANIMDESGIISKNEFLKSCKEYTIPSFIKAEKDVRYALEGYLFPDTYEFEKGITGEKILDIMLSRFEKVIEDIGKEENKKIDNLQELITVASIIEKEARVDEDRAKIASVFYNRLNKGMKLQVDATVLYALEDHRRLSLKDLKVESPYNTYTIKGLPPGPICSPGIACIKAALNPENTDFIYYVLQDKKKHYFTNNYKEFLKAKSLYKKQIK</sequence>
<organism evidence="8 9">
    <name type="scientific">Clostridium ganghwense</name>
    <dbReference type="NCBI Taxonomy" id="312089"/>
    <lineage>
        <taxon>Bacteria</taxon>
        <taxon>Bacillati</taxon>
        <taxon>Bacillota</taxon>
        <taxon>Clostridia</taxon>
        <taxon>Eubacteriales</taxon>
        <taxon>Clostridiaceae</taxon>
        <taxon>Clostridium</taxon>
    </lineage>
</organism>
<dbReference type="NCBIfam" id="TIGR00247">
    <property type="entry name" value="endolytic transglycosylase MltG"/>
    <property type="match status" value="1"/>
</dbReference>